<organism evidence="1 2">
    <name type="scientific">Ensete ventricosum</name>
    <name type="common">Abyssinian banana</name>
    <name type="synonym">Musa ensete</name>
    <dbReference type="NCBI Taxonomy" id="4639"/>
    <lineage>
        <taxon>Eukaryota</taxon>
        <taxon>Viridiplantae</taxon>
        <taxon>Streptophyta</taxon>
        <taxon>Embryophyta</taxon>
        <taxon>Tracheophyta</taxon>
        <taxon>Spermatophyta</taxon>
        <taxon>Magnoliopsida</taxon>
        <taxon>Liliopsida</taxon>
        <taxon>Zingiberales</taxon>
        <taxon>Musaceae</taxon>
        <taxon>Ensete</taxon>
    </lineage>
</organism>
<sequence>MKTLEFFRLMQLSSVKPNRVSLSSALLACGRLGARRGGGCFHCLAIKTRFEHDVLVANAVVDMYAKCGSLELASLMFDHFDGKDVVNMYEAILGRAGKLQEAEEFIKQMPMEPEASIWVNRCGESEEANGREKSEQGSRH</sequence>
<dbReference type="GO" id="GO:0009451">
    <property type="term" value="P:RNA modification"/>
    <property type="evidence" value="ECO:0007669"/>
    <property type="project" value="InterPro"/>
</dbReference>
<dbReference type="PANTHER" id="PTHR47926:SF500">
    <property type="entry name" value="REPEAT-CONTAINING PROTEIN, PUTATIVE-RELATED"/>
    <property type="match status" value="1"/>
</dbReference>
<evidence type="ECO:0008006" key="3">
    <source>
        <dbReference type="Google" id="ProtNLM"/>
    </source>
</evidence>
<gene>
    <name evidence="1" type="ORF">B296_00039618</name>
</gene>
<evidence type="ECO:0000313" key="2">
    <source>
        <dbReference type="Proteomes" id="UP000287651"/>
    </source>
</evidence>
<proteinExistence type="predicted"/>
<dbReference type="InterPro" id="IPR011990">
    <property type="entry name" value="TPR-like_helical_dom_sf"/>
</dbReference>
<dbReference type="PANTHER" id="PTHR47926">
    <property type="entry name" value="PENTATRICOPEPTIDE REPEAT-CONTAINING PROTEIN"/>
    <property type="match status" value="1"/>
</dbReference>
<dbReference type="Gene3D" id="1.25.40.10">
    <property type="entry name" value="Tetratricopeptide repeat domain"/>
    <property type="match status" value="1"/>
</dbReference>
<protein>
    <recommendedName>
        <fullName evidence="3">Pentacotripeptide-repeat region of PRORP domain-containing protein</fullName>
    </recommendedName>
</protein>
<dbReference type="InterPro" id="IPR046960">
    <property type="entry name" value="PPR_At4g14850-like_plant"/>
</dbReference>
<name>A0A426X701_ENSVE</name>
<dbReference type="EMBL" id="AMZH03025306">
    <property type="protein sequence ID" value="RRT35255.1"/>
    <property type="molecule type" value="Genomic_DNA"/>
</dbReference>
<dbReference type="GO" id="GO:0003723">
    <property type="term" value="F:RNA binding"/>
    <property type="evidence" value="ECO:0007669"/>
    <property type="project" value="InterPro"/>
</dbReference>
<comment type="caution">
    <text evidence="1">The sequence shown here is derived from an EMBL/GenBank/DDBJ whole genome shotgun (WGS) entry which is preliminary data.</text>
</comment>
<accession>A0A426X701</accession>
<reference evidence="1 2" key="1">
    <citation type="journal article" date="2014" name="Agronomy (Basel)">
        <title>A Draft Genome Sequence for Ensete ventricosum, the Drought-Tolerant Tree Against Hunger.</title>
        <authorList>
            <person name="Harrison J."/>
            <person name="Moore K.A."/>
            <person name="Paszkiewicz K."/>
            <person name="Jones T."/>
            <person name="Grant M."/>
            <person name="Ambacheew D."/>
            <person name="Muzemil S."/>
            <person name="Studholme D.J."/>
        </authorList>
    </citation>
    <scope>NUCLEOTIDE SEQUENCE [LARGE SCALE GENOMIC DNA]</scope>
</reference>
<dbReference type="AlphaFoldDB" id="A0A426X701"/>
<dbReference type="Proteomes" id="UP000287651">
    <property type="component" value="Unassembled WGS sequence"/>
</dbReference>
<evidence type="ECO:0000313" key="1">
    <source>
        <dbReference type="EMBL" id="RRT35255.1"/>
    </source>
</evidence>